<dbReference type="EMBL" id="CZVU01000151">
    <property type="protein sequence ID" value="CUT05972.1"/>
    <property type="molecule type" value="Genomic_DNA"/>
</dbReference>
<reference evidence="1 2" key="1">
    <citation type="submission" date="2015-11" db="EMBL/GenBank/DDBJ databases">
        <authorList>
            <person name="Varghese N."/>
        </authorList>
    </citation>
    <scope>NUCLEOTIDE SEQUENCE [LARGE SCALE GENOMIC DNA]</scope>
    <source>
        <strain evidence="1 2">JGI-24</strain>
    </source>
</reference>
<name>A0A656DBJ0_KRYT1</name>
<dbReference type="AlphaFoldDB" id="A0A656DBJ0"/>
<protein>
    <submittedName>
        <fullName evidence="1">Uncharacterized protein</fullName>
    </submittedName>
</protein>
<keyword evidence="2" id="KW-1185">Reference proteome</keyword>
<organism evidence="1 2">
    <name type="scientific">Kryptobacter tengchongensis</name>
    <dbReference type="NCBI Taxonomy" id="1643429"/>
    <lineage>
        <taxon>Bacteria</taxon>
        <taxon>Pseudomonadati</taxon>
        <taxon>Candidatus Kryptoniota</taxon>
        <taxon>Candidatus Kryptobacter</taxon>
    </lineage>
</organism>
<evidence type="ECO:0000313" key="1">
    <source>
        <dbReference type="EMBL" id="CUT05972.1"/>
    </source>
</evidence>
<sequence>MTRDITIDKTGRLMLSDEIPMTLSPFRFYSISEILTLNPDFNCKSPVVKTVSPG</sequence>
<accession>A0A656DBJ0</accession>
<dbReference type="Proteomes" id="UP000243065">
    <property type="component" value="Unassembled WGS sequence"/>
</dbReference>
<evidence type="ECO:0000313" key="2">
    <source>
        <dbReference type="Proteomes" id="UP000243065"/>
    </source>
</evidence>
<proteinExistence type="predicted"/>
<gene>
    <name evidence="1" type="ORF">JGI24_01806</name>
</gene>